<sequence>MERAALATVFGVREYTESKIFWNHDTTSTIESTKPTETPCSLPSIPKVSEFGDIWQETNTNALEKQDKMPSDLSSYPTIIFDIIKSDDAPFISWQKVLKNQQHETKKRSRWSTELFLKRQEQVLKEEPQKEIEAATIEKLVEKLTSSLDYAFMTDFFLIYRIFLTPIQLIKTFVVIRHWLLNYFLHDFVPDKELRVILTKFLNEMSLNPIVRQSQRDQRIIQTLKRVVQRLKKIYYTSSSQVQVIEPPPPTFEQERVKAKIKDSLSKSALRQRFHGIHVDARHGANTAIRDQRTAPVLVIGSPRYNLSFHSSTPNYQKSLQNRSISSLPIHVANHEEEEDDGDNTSCTSFESYLTPGNSDVEQDEKETIDEELNQELNEIDISHDRPPSATSLPLPQQKKFEDARKSHSFYNAQLAIQIVTTPSSESTNSSLDYPTNDCFQPRIDMLKRQEEHKKGLMYIDRMNKPLPALIVDSSPEPSIQSDSSFNYPSSSEQWKMSIKNRHSDKSLKSRIVEVDIPLNHITPVPTSSLKPVYQSILLNYPTSFIAEKFCLIEKNILLEINWEELVDVRWTKMPAGQCLQYEFPKDSRLEENSSNTEHSIPLPGIYSRTKRMKQQQEREQDGSERGIEKAIHRFNAVCQWVSSEIVQTNPIDARKCKKYCNFSTLIQILLGLQSSSVSRLTKTWSMVNKREMRTLRRLSTFTSPTKNWKHLRDSMTQVAEEYGESPTEIQVEKLGKSTMTIKLPFGGCIPFLGIYLSDLVFNSELPPYLAPSYKPNNYHNQIETTVLSQPLVNFRKHRITASIIKKVLIFQGLAKRYPFIRSANDVLYSTCLHVVSLDTNEIQEQSHQIEP</sequence>
<evidence type="ECO:0008006" key="8">
    <source>
        <dbReference type="Google" id="ProtNLM"/>
    </source>
</evidence>
<dbReference type="Pfam" id="PF00617">
    <property type="entry name" value="RasGEF"/>
    <property type="match status" value="1"/>
</dbReference>
<evidence type="ECO:0000256" key="1">
    <source>
        <dbReference type="ARBA" id="ARBA00022658"/>
    </source>
</evidence>
<dbReference type="PROSITE" id="PS50212">
    <property type="entry name" value="RASGEF_NTER"/>
    <property type="match status" value="1"/>
</dbReference>
<evidence type="ECO:0000313" key="7">
    <source>
        <dbReference type="Proteomes" id="UP000009138"/>
    </source>
</evidence>
<evidence type="ECO:0000256" key="2">
    <source>
        <dbReference type="PROSITE-ProRule" id="PRU00168"/>
    </source>
</evidence>
<dbReference type="OrthoDB" id="10254377at2759"/>
<proteinExistence type="predicted"/>
<organism evidence="6 7">
    <name type="scientific">Rhizopus delemar (strain RA 99-880 / ATCC MYA-4621 / FGSC 9543 / NRRL 43880)</name>
    <name type="common">Mucormycosis agent</name>
    <name type="synonym">Rhizopus arrhizus var. delemar</name>
    <dbReference type="NCBI Taxonomy" id="246409"/>
    <lineage>
        <taxon>Eukaryota</taxon>
        <taxon>Fungi</taxon>
        <taxon>Fungi incertae sedis</taxon>
        <taxon>Mucoromycota</taxon>
        <taxon>Mucoromycotina</taxon>
        <taxon>Mucoromycetes</taxon>
        <taxon>Mucorales</taxon>
        <taxon>Mucorineae</taxon>
        <taxon>Rhizopodaceae</taxon>
        <taxon>Rhizopus</taxon>
    </lineage>
</organism>
<dbReference type="VEuPathDB" id="FungiDB:RO3G_00547"/>
<dbReference type="STRING" id="246409.I1BI13"/>
<dbReference type="Gene3D" id="1.20.870.10">
    <property type="entry name" value="Son of sevenless (SoS) protein Chain: S domain 1"/>
    <property type="match status" value="1"/>
</dbReference>
<dbReference type="InterPro" id="IPR001895">
    <property type="entry name" value="RASGEF_cat_dom"/>
</dbReference>
<feature type="domain" description="Ras-GEF" evidence="4">
    <location>
        <begin position="542"/>
        <end position="852"/>
    </location>
</feature>
<accession>I1BI13</accession>
<dbReference type="InterPro" id="IPR023578">
    <property type="entry name" value="Ras_GEF_dom_sf"/>
</dbReference>
<dbReference type="GO" id="GO:0005886">
    <property type="term" value="C:plasma membrane"/>
    <property type="evidence" value="ECO:0007669"/>
    <property type="project" value="TreeGrafter"/>
</dbReference>
<dbReference type="EMBL" id="CH476732">
    <property type="protein sequence ID" value="EIE75843.1"/>
    <property type="molecule type" value="Genomic_DNA"/>
</dbReference>
<protein>
    <recommendedName>
        <fullName evidence="8">Ras-GEF domain-containing protein</fullName>
    </recommendedName>
</protein>
<dbReference type="Gene3D" id="1.10.840.10">
    <property type="entry name" value="Ras guanine-nucleotide exchange factors catalytic domain"/>
    <property type="match status" value="1"/>
</dbReference>
<dbReference type="InterPro" id="IPR036964">
    <property type="entry name" value="RASGEF_cat_dom_sf"/>
</dbReference>
<reference evidence="6 7" key="1">
    <citation type="journal article" date="2009" name="PLoS Genet.">
        <title>Genomic analysis of the basal lineage fungus Rhizopus oryzae reveals a whole-genome duplication.</title>
        <authorList>
            <person name="Ma L.-J."/>
            <person name="Ibrahim A.S."/>
            <person name="Skory C."/>
            <person name="Grabherr M.G."/>
            <person name="Burger G."/>
            <person name="Butler M."/>
            <person name="Elias M."/>
            <person name="Idnurm A."/>
            <person name="Lang B.F."/>
            <person name="Sone T."/>
            <person name="Abe A."/>
            <person name="Calvo S.E."/>
            <person name="Corrochano L.M."/>
            <person name="Engels R."/>
            <person name="Fu J."/>
            <person name="Hansberg W."/>
            <person name="Kim J.-M."/>
            <person name="Kodira C.D."/>
            <person name="Koehrsen M.J."/>
            <person name="Liu B."/>
            <person name="Miranda-Saavedra D."/>
            <person name="O'Leary S."/>
            <person name="Ortiz-Castellanos L."/>
            <person name="Poulter R."/>
            <person name="Rodriguez-Romero J."/>
            <person name="Ruiz-Herrera J."/>
            <person name="Shen Y.-Q."/>
            <person name="Zeng Q."/>
            <person name="Galagan J."/>
            <person name="Birren B.W."/>
            <person name="Cuomo C.A."/>
            <person name="Wickes B.L."/>
        </authorList>
    </citation>
    <scope>NUCLEOTIDE SEQUENCE [LARGE SCALE GENOMIC DNA]</scope>
    <source>
        <strain evidence="7">RA 99-880 / ATCC MYA-4621 / FGSC 9543 / NRRL 43880</strain>
    </source>
</reference>
<dbReference type="RefSeq" id="XP_067511239.1">
    <property type="nucleotide sequence ID" value="XM_067655138.1"/>
</dbReference>
<dbReference type="SUPFAM" id="SSF48366">
    <property type="entry name" value="Ras GEF"/>
    <property type="match status" value="1"/>
</dbReference>
<evidence type="ECO:0000259" key="5">
    <source>
        <dbReference type="PROSITE" id="PS50212"/>
    </source>
</evidence>
<dbReference type="GeneID" id="93607519"/>
<dbReference type="OMA" id="MEWINIQ"/>
<dbReference type="Pfam" id="PF00618">
    <property type="entry name" value="RasGEF_N"/>
    <property type="match status" value="1"/>
</dbReference>
<name>I1BI13_RHIO9</name>
<dbReference type="Proteomes" id="UP000009138">
    <property type="component" value="Unassembled WGS sequence"/>
</dbReference>
<keyword evidence="1 2" id="KW-0344">Guanine-nucleotide releasing factor</keyword>
<feature type="domain" description="N-terminal Ras-GEF" evidence="5">
    <location>
        <begin position="128"/>
        <end position="249"/>
    </location>
</feature>
<dbReference type="GO" id="GO:0007265">
    <property type="term" value="P:Ras protein signal transduction"/>
    <property type="evidence" value="ECO:0007669"/>
    <property type="project" value="TreeGrafter"/>
</dbReference>
<evidence type="ECO:0000256" key="3">
    <source>
        <dbReference type="SAM" id="MobiDB-lite"/>
    </source>
</evidence>
<feature type="compositionally biased region" description="Basic and acidic residues" evidence="3">
    <location>
        <begin position="615"/>
        <end position="626"/>
    </location>
</feature>
<feature type="region of interest" description="Disordered" evidence="3">
    <location>
        <begin position="591"/>
        <end position="626"/>
    </location>
</feature>
<dbReference type="PANTHER" id="PTHR23113:SF363">
    <property type="entry name" value="PROTEIN SON OF SEVENLESS"/>
    <property type="match status" value="1"/>
</dbReference>
<dbReference type="SMART" id="SM00147">
    <property type="entry name" value="RasGEF"/>
    <property type="match status" value="1"/>
</dbReference>
<feature type="region of interest" description="Disordered" evidence="3">
    <location>
        <begin position="336"/>
        <end position="368"/>
    </location>
</feature>
<dbReference type="InterPro" id="IPR008937">
    <property type="entry name" value="Ras-like_GEF"/>
</dbReference>
<dbReference type="eggNOG" id="KOG3417">
    <property type="taxonomic scope" value="Eukaryota"/>
</dbReference>
<dbReference type="GO" id="GO:0005085">
    <property type="term" value="F:guanyl-nucleotide exchange factor activity"/>
    <property type="evidence" value="ECO:0007669"/>
    <property type="project" value="UniProtKB-KW"/>
</dbReference>
<dbReference type="PROSITE" id="PS50009">
    <property type="entry name" value="RASGEF_CAT"/>
    <property type="match status" value="1"/>
</dbReference>
<dbReference type="PROSITE" id="PS00720">
    <property type="entry name" value="RASGEF"/>
    <property type="match status" value="1"/>
</dbReference>
<evidence type="ECO:0000313" key="6">
    <source>
        <dbReference type="EMBL" id="EIE75843.1"/>
    </source>
</evidence>
<dbReference type="InterPro" id="IPR019804">
    <property type="entry name" value="Ras_G-nucl-exch_fac_CS"/>
</dbReference>
<feature type="compositionally biased region" description="Polar residues" evidence="3">
    <location>
        <begin position="344"/>
        <end position="360"/>
    </location>
</feature>
<gene>
    <name evidence="6" type="ORF">RO3G_00547</name>
</gene>
<dbReference type="CDD" id="cd06224">
    <property type="entry name" value="REM"/>
    <property type="match status" value="1"/>
</dbReference>
<dbReference type="InParanoid" id="I1BI13"/>
<evidence type="ECO:0000259" key="4">
    <source>
        <dbReference type="PROSITE" id="PS50009"/>
    </source>
</evidence>
<dbReference type="InterPro" id="IPR000651">
    <property type="entry name" value="Ras-like_Gua-exchang_fac_N"/>
</dbReference>
<dbReference type="AlphaFoldDB" id="I1BI13"/>
<dbReference type="PANTHER" id="PTHR23113">
    <property type="entry name" value="GUANINE NUCLEOTIDE EXCHANGE FACTOR"/>
    <property type="match status" value="1"/>
</dbReference>
<keyword evidence="7" id="KW-1185">Reference proteome</keyword>